<dbReference type="InterPro" id="IPR001471">
    <property type="entry name" value="AP2/ERF_dom"/>
</dbReference>
<dbReference type="SMART" id="SM00380">
    <property type="entry name" value="AP2"/>
    <property type="match status" value="1"/>
</dbReference>
<dbReference type="GO" id="GO:0009873">
    <property type="term" value="P:ethylene-activated signaling pathway"/>
    <property type="evidence" value="ECO:0007669"/>
    <property type="project" value="InterPro"/>
</dbReference>
<dbReference type="FunFam" id="3.30.730.10:FF:000001">
    <property type="entry name" value="Ethylene-responsive transcription factor 2"/>
    <property type="match status" value="1"/>
</dbReference>
<evidence type="ECO:0000256" key="6">
    <source>
        <dbReference type="ARBA" id="ARBA00024343"/>
    </source>
</evidence>
<feature type="domain" description="AP2/ERF" evidence="8">
    <location>
        <begin position="156"/>
        <end position="213"/>
    </location>
</feature>
<evidence type="ECO:0000313" key="11">
    <source>
        <dbReference type="Proteomes" id="UP000237347"/>
    </source>
</evidence>
<evidence type="ECO:0000256" key="3">
    <source>
        <dbReference type="ARBA" id="ARBA00023125"/>
    </source>
</evidence>
<name>A0AAW0LQG9_QUESU</name>
<dbReference type="Gene3D" id="3.30.730.10">
    <property type="entry name" value="AP2/ERF domain"/>
    <property type="match status" value="1"/>
</dbReference>
<dbReference type="SUPFAM" id="SSF54171">
    <property type="entry name" value="DNA-binding domain"/>
    <property type="match status" value="1"/>
</dbReference>
<dbReference type="PANTHER" id="PTHR31190">
    <property type="entry name" value="DNA-BINDING DOMAIN"/>
    <property type="match status" value="1"/>
</dbReference>
<reference evidence="10" key="1">
    <citation type="submission" date="2017-12" db="EMBL/GenBank/DDBJ databases">
        <authorList>
            <person name="Barbosa P."/>
            <person name="Usie A."/>
            <person name="Ramos A.M."/>
        </authorList>
    </citation>
    <scope>NUCLEOTIDE SEQUENCE</scope>
    <source>
        <strain evidence="10">HL8</strain>
        <tissue evidence="10">Leaves</tissue>
    </source>
</reference>
<keyword evidence="11" id="KW-1185">Reference proteome</keyword>
<reference evidence="10" key="3">
    <citation type="submission" date="2023-07" db="EMBL/GenBank/DDBJ databases">
        <title>An improved reference 1 genome and first organelle genomes of Quercus suber.</title>
        <authorList>
            <consortium name="Genosuber Consortium"/>
            <person name="Usie A."/>
            <person name="Serra O."/>
            <person name="Barros P."/>
        </authorList>
    </citation>
    <scope>NUCLEOTIDE SEQUENCE</scope>
    <source>
        <strain evidence="10">HL8</strain>
        <tissue evidence="10">Leaves</tissue>
    </source>
</reference>
<dbReference type="InterPro" id="IPR036955">
    <property type="entry name" value="AP2/ERF_dom_sf"/>
</dbReference>
<comment type="similarity">
    <text evidence="6">Belongs to the AP2/ERF transcription factor family. ERF subfamily.</text>
</comment>
<dbReference type="PRINTS" id="PR00367">
    <property type="entry name" value="ETHRSPELEMNT"/>
</dbReference>
<keyword evidence="3" id="KW-0238">DNA-binding</keyword>
<sequence>MTSAAPRKHCVVRTMWQLHVLPFAPMTQPSIYRPKSLAYLLRIRMVKQKATCPPPICINSRHTKLNLSENRLLDRSNYIRANMHYIRVTKEEEHDILVSAFRHVITDGVDTHTPQQLQILEALQGSSTAASSLPSTSGASDTGKKKKKKKDDNEKRYRGVRQRPWGKWASEIRNPSEAKRVWLGTFKTAEEAARAYDMAAIKFRGPRAKLNFPLSDYEVERDDQLDEQAQEVNPNVNVEMMAESDTQIVKDVAESRDEENELLDGITIKELEQWMVDWPGNANDPTS</sequence>
<evidence type="ECO:0000256" key="5">
    <source>
        <dbReference type="ARBA" id="ARBA00023242"/>
    </source>
</evidence>
<dbReference type="GO" id="GO:0003677">
    <property type="term" value="F:DNA binding"/>
    <property type="evidence" value="ECO:0007669"/>
    <property type="project" value="UniProtKB-KW"/>
</dbReference>
<dbReference type="AlphaFoldDB" id="A0AAW0LQG9"/>
<evidence type="ECO:0000256" key="2">
    <source>
        <dbReference type="ARBA" id="ARBA00023015"/>
    </source>
</evidence>
<keyword evidence="4" id="KW-0804">Transcription</keyword>
<dbReference type="InterPro" id="IPR016177">
    <property type="entry name" value="DNA-bd_dom_sf"/>
</dbReference>
<organism evidence="10 11">
    <name type="scientific">Quercus suber</name>
    <name type="common">Cork oak</name>
    <dbReference type="NCBI Taxonomy" id="58331"/>
    <lineage>
        <taxon>Eukaryota</taxon>
        <taxon>Viridiplantae</taxon>
        <taxon>Streptophyta</taxon>
        <taxon>Embryophyta</taxon>
        <taxon>Tracheophyta</taxon>
        <taxon>Spermatophyta</taxon>
        <taxon>Magnoliopsida</taxon>
        <taxon>eudicotyledons</taxon>
        <taxon>Gunneridae</taxon>
        <taxon>Pentapetalae</taxon>
        <taxon>rosids</taxon>
        <taxon>fabids</taxon>
        <taxon>Fagales</taxon>
        <taxon>Fagaceae</taxon>
        <taxon>Quercus</taxon>
    </lineage>
</organism>
<gene>
    <name evidence="10" type="primary">ERF071_0</name>
    <name evidence="9" type="synonym">ERF071_1</name>
    <name evidence="10" type="ORF">CFP56_035814</name>
    <name evidence="9" type="ORF">CFP56_038232</name>
</gene>
<comment type="subcellular location">
    <subcellularLocation>
        <location evidence="1">Nucleus</location>
    </subcellularLocation>
</comment>
<protein>
    <submittedName>
        <fullName evidence="10">Ethylene-responsive transcription factor erf071</fullName>
    </submittedName>
</protein>
<comment type="caution">
    <text evidence="10">The sequence shown here is derived from an EMBL/GenBank/DDBJ whole genome shotgun (WGS) entry which is preliminary data.</text>
</comment>
<dbReference type="PANTHER" id="PTHR31190:SF181">
    <property type="entry name" value="OS02G0764700 PROTEIN"/>
    <property type="match status" value="1"/>
</dbReference>
<reference evidence="10 11" key="2">
    <citation type="journal article" date="2018" name="Sci. Data">
        <title>The draft genome sequence of cork oak.</title>
        <authorList>
            <person name="Ramos A.M."/>
            <person name="Usie A."/>
            <person name="Barbosa P."/>
            <person name="Barros P.M."/>
            <person name="Capote T."/>
            <person name="Chaves I."/>
            <person name="Simoes F."/>
            <person name="Abreu I."/>
            <person name="Carrasquinho I."/>
            <person name="Faro C."/>
            <person name="Guimaraes J.B."/>
            <person name="Mendonca D."/>
            <person name="Nobrega F."/>
            <person name="Rodrigues L."/>
            <person name="Saibo N.J.M."/>
            <person name="Varela M.C."/>
            <person name="Egas C."/>
            <person name="Matos J."/>
            <person name="Miguel C.M."/>
            <person name="Oliveira M.M."/>
            <person name="Ricardo C.P."/>
            <person name="Goncalves S."/>
        </authorList>
    </citation>
    <scope>NUCLEOTIDE SEQUENCE [LARGE SCALE GENOMIC DNA]</scope>
    <source>
        <strain evidence="11">cv. HL8</strain>
        <strain evidence="10">HL8</strain>
    </source>
</reference>
<dbReference type="Proteomes" id="UP000237347">
    <property type="component" value="Unassembled WGS sequence"/>
</dbReference>
<keyword evidence="5" id="KW-0539">Nucleus</keyword>
<evidence type="ECO:0000313" key="10">
    <source>
        <dbReference type="EMBL" id="KAK7853465.1"/>
    </source>
</evidence>
<evidence type="ECO:0000256" key="7">
    <source>
        <dbReference type="SAM" id="MobiDB-lite"/>
    </source>
</evidence>
<dbReference type="PROSITE" id="PS51032">
    <property type="entry name" value="AP2_ERF"/>
    <property type="match status" value="1"/>
</dbReference>
<evidence type="ECO:0000313" key="9">
    <source>
        <dbReference type="EMBL" id="KAK7852657.1"/>
    </source>
</evidence>
<dbReference type="CDD" id="cd00018">
    <property type="entry name" value="AP2"/>
    <property type="match status" value="1"/>
</dbReference>
<accession>A0AAW0LQG9</accession>
<dbReference type="EMBL" id="PKMF04000073">
    <property type="protein sequence ID" value="KAK7852657.1"/>
    <property type="molecule type" value="Genomic_DNA"/>
</dbReference>
<dbReference type="EMBL" id="PKMF04000065">
    <property type="protein sequence ID" value="KAK7853465.1"/>
    <property type="molecule type" value="Genomic_DNA"/>
</dbReference>
<evidence type="ECO:0000256" key="4">
    <source>
        <dbReference type="ARBA" id="ARBA00023163"/>
    </source>
</evidence>
<dbReference type="GO" id="GO:0003700">
    <property type="term" value="F:DNA-binding transcription factor activity"/>
    <property type="evidence" value="ECO:0007669"/>
    <property type="project" value="InterPro"/>
</dbReference>
<dbReference type="InterPro" id="IPR044808">
    <property type="entry name" value="ERF_plant"/>
</dbReference>
<proteinExistence type="inferred from homology"/>
<feature type="compositionally biased region" description="Low complexity" evidence="7">
    <location>
        <begin position="128"/>
        <end position="141"/>
    </location>
</feature>
<dbReference type="Pfam" id="PF00847">
    <property type="entry name" value="AP2"/>
    <property type="match status" value="1"/>
</dbReference>
<keyword evidence="2" id="KW-0805">Transcription regulation</keyword>
<dbReference type="GO" id="GO:0005634">
    <property type="term" value="C:nucleus"/>
    <property type="evidence" value="ECO:0007669"/>
    <property type="project" value="UniProtKB-SubCell"/>
</dbReference>
<evidence type="ECO:0000259" key="8">
    <source>
        <dbReference type="PROSITE" id="PS51032"/>
    </source>
</evidence>
<feature type="region of interest" description="Disordered" evidence="7">
    <location>
        <begin position="128"/>
        <end position="160"/>
    </location>
</feature>
<evidence type="ECO:0000256" key="1">
    <source>
        <dbReference type="ARBA" id="ARBA00004123"/>
    </source>
</evidence>